<proteinExistence type="predicted"/>
<dbReference type="PANTHER" id="PTHR48449:SF1">
    <property type="entry name" value="DUF1985 DOMAIN-CONTAINING PROTEIN"/>
    <property type="match status" value="1"/>
</dbReference>
<accession>A0A2P5F6L6</accession>
<dbReference type="OrthoDB" id="1930729at2759"/>
<dbReference type="PANTHER" id="PTHR48449">
    <property type="entry name" value="DUF1985 DOMAIN-CONTAINING PROTEIN"/>
    <property type="match status" value="1"/>
</dbReference>
<evidence type="ECO:0000313" key="2">
    <source>
        <dbReference type="EMBL" id="PON93430.1"/>
    </source>
</evidence>
<evidence type="ECO:0000259" key="1">
    <source>
        <dbReference type="Pfam" id="PF09331"/>
    </source>
</evidence>
<protein>
    <recommendedName>
        <fullName evidence="1">DUF1985 domain-containing protein</fullName>
    </recommendedName>
</protein>
<feature type="domain" description="DUF1985" evidence="1">
    <location>
        <begin position="69"/>
        <end position="174"/>
    </location>
</feature>
<dbReference type="Proteomes" id="UP000237000">
    <property type="component" value="Unassembled WGS sequence"/>
</dbReference>
<organism evidence="2 3">
    <name type="scientific">Trema orientale</name>
    <name type="common">Charcoal tree</name>
    <name type="synonym">Celtis orientalis</name>
    <dbReference type="NCBI Taxonomy" id="63057"/>
    <lineage>
        <taxon>Eukaryota</taxon>
        <taxon>Viridiplantae</taxon>
        <taxon>Streptophyta</taxon>
        <taxon>Embryophyta</taxon>
        <taxon>Tracheophyta</taxon>
        <taxon>Spermatophyta</taxon>
        <taxon>Magnoliopsida</taxon>
        <taxon>eudicotyledons</taxon>
        <taxon>Gunneridae</taxon>
        <taxon>Pentapetalae</taxon>
        <taxon>rosids</taxon>
        <taxon>fabids</taxon>
        <taxon>Rosales</taxon>
        <taxon>Cannabaceae</taxon>
        <taxon>Trema</taxon>
    </lineage>
</organism>
<evidence type="ECO:0000313" key="3">
    <source>
        <dbReference type="Proteomes" id="UP000237000"/>
    </source>
</evidence>
<name>A0A2P5F6L6_TREOI</name>
<reference evidence="3" key="1">
    <citation type="submission" date="2016-06" db="EMBL/GenBank/DDBJ databases">
        <title>Parallel loss of symbiosis genes in relatives of nitrogen-fixing non-legume Parasponia.</title>
        <authorList>
            <person name="Van Velzen R."/>
            <person name="Holmer R."/>
            <person name="Bu F."/>
            <person name="Rutten L."/>
            <person name="Van Zeijl A."/>
            <person name="Liu W."/>
            <person name="Santuari L."/>
            <person name="Cao Q."/>
            <person name="Sharma T."/>
            <person name="Shen D."/>
            <person name="Roswanjaya Y."/>
            <person name="Wardhani T."/>
            <person name="Kalhor M.S."/>
            <person name="Jansen J."/>
            <person name="Van den Hoogen J."/>
            <person name="Gungor B."/>
            <person name="Hartog M."/>
            <person name="Hontelez J."/>
            <person name="Verver J."/>
            <person name="Yang W.-C."/>
            <person name="Schijlen E."/>
            <person name="Repin R."/>
            <person name="Schilthuizen M."/>
            <person name="Schranz E."/>
            <person name="Heidstra R."/>
            <person name="Miyata K."/>
            <person name="Fedorova E."/>
            <person name="Kohlen W."/>
            <person name="Bisseling T."/>
            <person name="Smit S."/>
            <person name="Geurts R."/>
        </authorList>
    </citation>
    <scope>NUCLEOTIDE SEQUENCE [LARGE SCALE GENOMIC DNA]</scope>
    <source>
        <strain evidence="3">cv. RG33-2</strain>
    </source>
</reference>
<sequence length="181" mass="20866">MQNPKSKLIVPVEHHFPGRVTIKGTSVITKIKQKFEKYGLMERAKECPFKQFFVAPPMQAYEVLLHHLLLRMVKSRNPMELQFFIGDNNLRFGLREFALITALNFGKNPDVLKLKSMSGSTRLRETYLNNEAVVRSGELKAAFLNCEEKEDVWKLGLCYLVDGLLMAQELATKFKWICCHS</sequence>
<comment type="caution">
    <text evidence="2">The sequence shown here is derived from an EMBL/GenBank/DDBJ whole genome shotgun (WGS) entry which is preliminary data.</text>
</comment>
<dbReference type="Pfam" id="PF09331">
    <property type="entry name" value="DUF1985"/>
    <property type="match status" value="1"/>
</dbReference>
<dbReference type="AlphaFoldDB" id="A0A2P5F6L6"/>
<keyword evidence="3" id="KW-1185">Reference proteome</keyword>
<dbReference type="InterPro" id="IPR015410">
    <property type="entry name" value="DUF1985"/>
</dbReference>
<dbReference type="InParanoid" id="A0A2P5F6L6"/>
<gene>
    <name evidence="2" type="ORF">TorRG33x02_107080</name>
</gene>
<dbReference type="EMBL" id="JXTC01000058">
    <property type="protein sequence ID" value="PON93430.1"/>
    <property type="molecule type" value="Genomic_DNA"/>
</dbReference>